<dbReference type="InterPro" id="IPR012317">
    <property type="entry name" value="Poly(ADP-ribose)pol_cat_dom"/>
</dbReference>
<feature type="domain" description="Ubiquitin-like" evidence="11">
    <location>
        <begin position="1289"/>
        <end position="1362"/>
    </location>
</feature>
<feature type="compositionally biased region" description="Basic and acidic residues" evidence="10">
    <location>
        <begin position="2115"/>
        <end position="2138"/>
    </location>
</feature>
<dbReference type="InterPro" id="IPR002035">
    <property type="entry name" value="VWF_A"/>
</dbReference>
<dbReference type="PROSITE" id="PS00115">
    <property type="entry name" value="RNA_POL_II_REPEAT"/>
    <property type="match status" value="2"/>
</dbReference>
<dbReference type="Pfam" id="PF00240">
    <property type="entry name" value="ubiquitin"/>
    <property type="match status" value="1"/>
</dbReference>
<feature type="region of interest" description="Disordered" evidence="10">
    <location>
        <begin position="1402"/>
        <end position="1440"/>
    </location>
</feature>
<dbReference type="SMART" id="SM00292">
    <property type="entry name" value="BRCT"/>
    <property type="match status" value="1"/>
</dbReference>
<dbReference type="Gene3D" id="3.90.228.10">
    <property type="match status" value="1"/>
</dbReference>
<dbReference type="InterPro" id="IPR029071">
    <property type="entry name" value="Ubiquitin-like_domsf"/>
</dbReference>
<dbReference type="InterPro" id="IPR036616">
    <property type="entry name" value="Poly(ADP-ribose)pol_reg_dom_sf"/>
</dbReference>
<name>A0ABQ9F4U3_TEGGR</name>
<dbReference type="Gene3D" id="3.40.50.410">
    <property type="entry name" value="von Willebrand factor, type A domain"/>
    <property type="match status" value="1"/>
</dbReference>
<dbReference type="SUPFAM" id="SSF54236">
    <property type="entry name" value="Ubiquitin-like"/>
    <property type="match status" value="1"/>
</dbReference>
<dbReference type="PROSITE" id="PS50234">
    <property type="entry name" value="VWFA"/>
    <property type="match status" value="1"/>
</dbReference>
<dbReference type="InterPro" id="IPR036420">
    <property type="entry name" value="BRCT_dom_sf"/>
</dbReference>
<dbReference type="InterPro" id="IPR000684">
    <property type="entry name" value="RNA_pol_II_repeat_euk"/>
</dbReference>
<evidence type="ECO:0000256" key="6">
    <source>
        <dbReference type="ARBA" id="ARBA00023125"/>
    </source>
</evidence>
<dbReference type="Pfam" id="PF00533">
    <property type="entry name" value="BRCT"/>
    <property type="match status" value="1"/>
</dbReference>
<evidence type="ECO:0000259" key="11">
    <source>
        <dbReference type="PROSITE" id="PS50053"/>
    </source>
</evidence>
<feature type="compositionally biased region" description="Acidic residues" evidence="10">
    <location>
        <begin position="1418"/>
        <end position="1440"/>
    </location>
</feature>
<feature type="region of interest" description="Disordered" evidence="10">
    <location>
        <begin position="1934"/>
        <end position="2169"/>
    </location>
</feature>
<keyword evidence="9" id="KW-0808">Transferase</keyword>
<dbReference type="PROSITE" id="PS00299">
    <property type="entry name" value="UBIQUITIN_1"/>
    <property type="match status" value="1"/>
</dbReference>
<feature type="compositionally biased region" description="Low complexity" evidence="10">
    <location>
        <begin position="1779"/>
        <end position="1794"/>
    </location>
</feature>
<proteinExistence type="predicted"/>
<dbReference type="PROSITE" id="PS50172">
    <property type="entry name" value="BRCT"/>
    <property type="match status" value="1"/>
</dbReference>
<sequence length="2383" mass="269699">MIFQDCVFVLEFDSFMPFKEKTKWKKKITDNGGIISYIVGKKVSYVVLFNKMKEKTTFKVKQARRYNIPVLKSEYIDDCMLQQALLDKDQYFIGEPAEKKNFKSGKITAQKTAKKKHKRCQVNLNSIKSWLVEDDDDDLFKDDVYELAKWSVLKSDTNVQVLEVHTIKGALKYRLYSQSGKLDKEKNLLSTDVAVVWYFNTTDEVLSAYEQLYKQYSSFPYTLLPWLHPVFTSNNIGSNKLKMLLGELCILTSEIMPEIGRLVEIVWREATYEAESNLSISTQHIKPSQVEDAEVALMQLKNSVCSGNDKNKQQQYTEEFYQAIPHKIKSSLNLRQITAKQDLCQLIHDIHGASEATDWSEDATTYAKFRALRCHVTYLDQPDQGYHDVKNMVESTSPGVKILNIYKVGRTAEDIQFNTNGTRNVHLLMHSSAAYNFLGILSRGLLLPNIAVDQYGVSQTDAGMLGAGIYFSNSLNISNLYSKPSVHTGSRFVLLCEVALGKSCKFSKPDPKLKAPPVGYDSVCRVLSEENHSIEELEYVIYNPSQHRMKYLVEYALPTDEISQIENFTVTMETDEEVLQKNLSKIDINDVKDIPDPLAKVEAGLIGGKKNSVPLKSVHIRAKLLDLVGQVVVLQSYRNDNSVNIEAKYVFPLDDTAAVCGFEAFINGKHIIGEVKEKAKAHKEYKEAVSKGHGAYLMDEEEPDVFTVSVGNLPPKADVLIKITYITELQVEGENISFTVPSSVAPWVKDMALAQQTQDNLQTLKIHNSSRCEVSLHVSVEMPFDIRRLYSPTHVIKYKKTATKAVLQLPKNAQLDEGFQLLIMLSEIHVPRMWVERHPDKDSQACMVSFYPEFEADTDEEAEVIFLLDMSNSMSGQAVLDAKKVLLLALEQLSEKAVFNIVMFGTSFKELFPAPQKKSKLTEEKADKFIQTASPNMGCSNAWSPLHSLFLLSPLEGSRSIFLISDGFLNNKDILITSSRKFTSKNRLFVLGVGSTVNQHLLRKMASCGGGTYEYYNYKTRSNWEQKVKSQVEKACQPGISGVNVQWQQYTDSVARPIQAPAYIPSLFNGCRQIVYGFVPNCTQAELKAMVDGQEFSTTVSTAELNITSGKMLHQLTARAVIRDYENGILDDDNIQQQILKIKRKQYIINLSTQYSIVTPYTSFVAIEERSKDEEKQDGPSIDELVAMESVDILQYMGWENADLFAEKEPSELVEELLRKGAIAESFSQMEAERCYASILDYFEELKKEENKDLKDKVCDVVERFCQQSETERSKELWQYFKNTFPEPITLCVKTLSGKTLGVGAMRNQTIRDLKDLIFDREGIPPETQRLVMGGKQRTDDELIQDLPEDATVYLVLRLRGGPGPSDNLSIRSDMSSELPDQVPVQKANLIGKKIIATKGARKSSFEESVPTSKDQVVDQDDVDIPSDSLDESDYSEEAECPIQQPIPKKELPKYAARKSAPIANIITVDYSDEAEDDEGESIMGTEDSPPASEDFSYAFQYADRKDSLLDEGSFSPGLQSYDKKIDAIDIEKGSLKTGSANKKAKKSKMSDINVSADMSPTNGPFEDSSLPSHLFGLGSSSLLETTNALDIEGEIDLSDFLNGTVATPLFQSQDSTTFNDALMNESEPPADVPTQSFQAFELASPMYQQVSPCYNPTSPSYSPTSPSYSPTSPAYNPATPAYSLTSPAYKPSSSSFDKTGHSDMHTLTVQSAGFEPEKDERHVSDMYFAPDFDPVLLPAKLPSKPSKHTAFGLSGYGSLDQSGFDSSELSRLHFPGFSSEGYSSQSQSRFDSSGTKKPHAFGFGGNLELQNQIQQCIQPPPPPPVRKRTIRQTFIDKELMQEVDPHTEENINHTFQPQVQPSLQDIPLPPESPLWKSSDESYLHALDKNSAHYDPKTRLMITAESRLVDTDSRVKGFQDRDLSHKFVINKRGRGRGGKVIRMSVSSEQNVQEKRKREGKHRSPDSESRSRNRNVRQWQGSRSWSISRSRSRSHGHRVERRRSRSRSREPRVDRRSRSRSRSHEPRVDRRSRSRSRSDGHSVDMRTRSRSRSPEHRDRWSRRRSSSRSHEHSVDMRTGSRSGGFGYQSDRGIGFRNRSRSRSYDHSATKKRGKSRSRERGQKDEGTRKSRSRDKDRQRHKDRQLAVSPERHVSFLDAATSRESMGRDARKDENKQYIENSLWKNIKIGNEDKNFNQKLPALTENKYWELTPDLCKVLGVSCDSIKKILRQQGLYSLAASVSLMGERLLATLLVIIHRIKQHKHFQEWIKDGNLYEIYVEIDKNVLRFDRGKHGSISLILEKSMEQPLIWLKETHKKIPSLCVDLELGKNIYIYIVFADLLIPQEAIATMKVGLFIHIIVTKNEIKCKYNAVVIYFVYVVALRL</sequence>
<feature type="compositionally biased region" description="Basic residues" evidence="10">
    <location>
        <begin position="1989"/>
        <end position="2005"/>
    </location>
</feature>
<feature type="compositionally biased region" description="Basic and acidic residues" evidence="10">
    <location>
        <begin position="2006"/>
        <end position="2057"/>
    </location>
</feature>
<evidence type="ECO:0000256" key="1">
    <source>
        <dbReference type="ARBA" id="ARBA00004123"/>
    </source>
</evidence>
<evidence type="ECO:0000256" key="8">
    <source>
        <dbReference type="ARBA" id="ARBA00023242"/>
    </source>
</evidence>
<evidence type="ECO:0000259" key="15">
    <source>
        <dbReference type="PROSITE" id="PS51468"/>
    </source>
</evidence>
<dbReference type="Pfam" id="PF08487">
    <property type="entry name" value="VIT"/>
    <property type="match status" value="1"/>
</dbReference>
<organism evidence="16 17">
    <name type="scientific">Tegillarca granosa</name>
    <name type="common">Malaysian cockle</name>
    <name type="synonym">Anadara granosa</name>
    <dbReference type="NCBI Taxonomy" id="220873"/>
    <lineage>
        <taxon>Eukaryota</taxon>
        <taxon>Metazoa</taxon>
        <taxon>Spiralia</taxon>
        <taxon>Lophotrochozoa</taxon>
        <taxon>Mollusca</taxon>
        <taxon>Bivalvia</taxon>
        <taxon>Autobranchia</taxon>
        <taxon>Pteriomorphia</taxon>
        <taxon>Arcoida</taxon>
        <taxon>Arcoidea</taxon>
        <taxon>Arcidae</taxon>
        <taxon>Tegillarca</taxon>
    </lineage>
</organism>
<evidence type="ECO:0000313" key="17">
    <source>
        <dbReference type="Proteomes" id="UP001217089"/>
    </source>
</evidence>
<dbReference type="EMBL" id="JARBDR010000440">
    <property type="protein sequence ID" value="KAJ8312382.1"/>
    <property type="molecule type" value="Genomic_DNA"/>
</dbReference>
<dbReference type="PANTHER" id="PTHR46530">
    <property type="entry name" value="PROTEIN MONO-ADP-RIBOSYLTRANSFERASE PARP4"/>
    <property type="match status" value="1"/>
</dbReference>
<feature type="domain" description="PARP catalytic" evidence="14">
    <location>
        <begin position="363"/>
        <end position="564"/>
    </location>
</feature>
<dbReference type="Pfam" id="PF26156">
    <property type="entry name" value="PARP4_MVP-ID"/>
    <property type="match status" value="1"/>
</dbReference>
<dbReference type="InterPro" id="IPR036465">
    <property type="entry name" value="vWFA_dom_sf"/>
</dbReference>
<evidence type="ECO:0000259" key="12">
    <source>
        <dbReference type="PROSITE" id="PS50172"/>
    </source>
</evidence>
<evidence type="ECO:0000256" key="4">
    <source>
        <dbReference type="ARBA" id="ARBA00022737"/>
    </source>
</evidence>
<dbReference type="SUPFAM" id="SSF47587">
    <property type="entry name" value="Domain of poly(ADP-ribose) polymerase"/>
    <property type="match status" value="1"/>
</dbReference>
<dbReference type="Pfam" id="PF13768">
    <property type="entry name" value="VWA_3"/>
    <property type="match status" value="1"/>
</dbReference>
<protein>
    <recommendedName>
        <fullName evidence="9">Poly [ADP-ribose] polymerase</fullName>
        <shortName evidence="9">PARP</shortName>
        <ecNumber evidence="9">2.4.2.-</ecNumber>
    </recommendedName>
</protein>
<keyword evidence="3" id="KW-0479">Metal-binding</keyword>
<dbReference type="InterPro" id="IPR001357">
    <property type="entry name" value="BRCT_dom"/>
</dbReference>
<evidence type="ECO:0000256" key="2">
    <source>
        <dbReference type="ARBA" id="ARBA00022553"/>
    </source>
</evidence>
<dbReference type="InterPro" id="IPR000626">
    <property type="entry name" value="Ubiquitin-like_dom"/>
</dbReference>
<accession>A0ABQ9F4U3</accession>
<keyword evidence="7" id="KW-0804">Transcription</keyword>
<gene>
    <name evidence="16" type="ORF">KUTeg_009755</name>
</gene>
<keyword evidence="4" id="KW-0677">Repeat</keyword>
<reference evidence="16 17" key="1">
    <citation type="submission" date="2022-12" db="EMBL/GenBank/DDBJ databases">
        <title>Chromosome-level genome of Tegillarca granosa.</title>
        <authorList>
            <person name="Kim J."/>
        </authorList>
    </citation>
    <scope>NUCLEOTIDE SEQUENCE [LARGE SCALE GENOMIC DNA]</scope>
    <source>
        <strain evidence="16">Teg-2019</strain>
        <tissue evidence="16">Adductor muscle</tissue>
    </source>
</reference>
<dbReference type="InterPro" id="IPR058904">
    <property type="entry name" value="PARP4_MVP-ID"/>
</dbReference>
<evidence type="ECO:0000256" key="7">
    <source>
        <dbReference type="ARBA" id="ARBA00023163"/>
    </source>
</evidence>
<keyword evidence="17" id="KW-1185">Reference proteome</keyword>
<evidence type="ECO:0000256" key="9">
    <source>
        <dbReference type="RuleBase" id="RU362114"/>
    </source>
</evidence>
<dbReference type="SMART" id="SM00609">
    <property type="entry name" value="VIT"/>
    <property type="match status" value="1"/>
</dbReference>
<dbReference type="InterPro" id="IPR013694">
    <property type="entry name" value="VIT"/>
</dbReference>
<dbReference type="SMART" id="SM00327">
    <property type="entry name" value="VWA"/>
    <property type="match status" value="1"/>
</dbReference>
<dbReference type="Pfam" id="PF00644">
    <property type="entry name" value="PARP"/>
    <property type="match status" value="1"/>
</dbReference>
<dbReference type="PANTHER" id="PTHR46530:SF1">
    <property type="entry name" value="PROTEIN MONO-ADP-RIBOSYLTRANSFERASE PARP4"/>
    <property type="match status" value="1"/>
</dbReference>
<dbReference type="PROSITE" id="PS51468">
    <property type="entry name" value="VIT"/>
    <property type="match status" value="1"/>
</dbReference>
<dbReference type="PROSITE" id="PS51059">
    <property type="entry name" value="PARP_CATALYTIC"/>
    <property type="match status" value="1"/>
</dbReference>
<dbReference type="InterPro" id="IPR019954">
    <property type="entry name" value="Ubiquitin_CS"/>
</dbReference>
<feature type="domain" description="BRCT" evidence="12">
    <location>
        <begin position="1"/>
        <end position="93"/>
    </location>
</feature>
<keyword evidence="2" id="KW-0597">Phosphoprotein</keyword>
<dbReference type="Gene3D" id="1.20.142.10">
    <property type="entry name" value="Poly(ADP-ribose) polymerase, regulatory domain"/>
    <property type="match status" value="1"/>
</dbReference>
<dbReference type="SMART" id="SM00213">
    <property type="entry name" value="UBQ"/>
    <property type="match status" value="1"/>
</dbReference>
<evidence type="ECO:0000256" key="10">
    <source>
        <dbReference type="SAM" id="MobiDB-lite"/>
    </source>
</evidence>
<comment type="subcellular location">
    <subcellularLocation>
        <location evidence="1">Nucleus</location>
    </subcellularLocation>
</comment>
<keyword evidence="6" id="KW-0238">DNA-binding</keyword>
<dbReference type="EC" id="2.4.2.-" evidence="9"/>
<keyword evidence="8" id="KW-0539">Nucleus</keyword>
<dbReference type="Gene3D" id="3.40.50.10190">
    <property type="entry name" value="BRCT domain"/>
    <property type="match status" value="1"/>
</dbReference>
<feature type="domain" description="VWFA" evidence="13">
    <location>
        <begin position="863"/>
        <end position="1032"/>
    </location>
</feature>
<keyword evidence="9" id="KW-0520">NAD</keyword>
<evidence type="ECO:0000313" key="16">
    <source>
        <dbReference type="EMBL" id="KAJ8312382.1"/>
    </source>
</evidence>
<dbReference type="Proteomes" id="UP001217089">
    <property type="component" value="Unassembled WGS sequence"/>
</dbReference>
<feature type="domain" description="VIT" evidence="15">
    <location>
        <begin position="599"/>
        <end position="727"/>
    </location>
</feature>
<dbReference type="Gene3D" id="3.10.20.90">
    <property type="entry name" value="Phosphatidylinositol 3-kinase Catalytic Subunit, Chain A, domain 1"/>
    <property type="match status" value="1"/>
</dbReference>
<dbReference type="InterPro" id="IPR031273">
    <property type="entry name" value="PARP4"/>
</dbReference>
<evidence type="ECO:0000256" key="5">
    <source>
        <dbReference type="ARBA" id="ARBA00022833"/>
    </source>
</evidence>
<feature type="compositionally biased region" description="Basic and acidic residues" evidence="10">
    <location>
        <begin position="1951"/>
        <end position="1970"/>
    </location>
</feature>
<evidence type="ECO:0000256" key="3">
    <source>
        <dbReference type="ARBA" id="ARBA00022723"/>
    </source>
</evidence>
<keyword evidence="9" id="KW-0328">Glycosyltransferase</keyword>
<feature type="region of interest" description="Disordered" evidence="10">
    <location>
        <begin position="1779"/>
        <end position="1802"/>
    </location>
</feature>
<evidence type="ECO:0000259" key="13">
    <source>
        <dbReference type="PROSITE" id="PS50234"/>
    </source>
</evidence>
<dbReference type="SUPFAM" id="SSF52113">
    <property type="entry name" value="BRCT domain"/>
    <property type="match status" value="1"/>
</dbReference>
<keyword evidence="5" id="KW-0862">Zinc</keyword>
<dbReference type="SUPFAM" id="SSF56399">
    <property type="entry name" value="ADP-ribosylation"/>
    <property type="match status" value="1"/>
</dbReference>
<evidence type="ECO:0000259" key="14">
    <source>
        <dbReference type="PROSITE" id="PS51059"/>
    </source>
</evidence>
<dbReference type="SUPFAM" id="SSF53300">
    <property type="entry name" value="vWA-like"/>
    <property type="match status" value="1"/>
</dbReference>
<dbReference type="PROSITE" id="PS50053">
    <property type="entry name" value="UBIQUITIN_2"/>
    <property type="match status" value="1"/>
</dbReference>
<comment type="caution">
    <text evidence="16">The sequence shown here is derived from an EMBL/GenBank/DDBJ whole genome shotgun (WGS) entry which is preliminary data.</text>
</comment>